<dbReference type="SUPFAM" id="SSF55021">
    <property type="entry name" value="ACT-like"/>
    <property type="match status" value="1"/>
</dbReference>
<gene>
    <name evidence="13" type="ORF">SI859A1_00894</name>
</gene>
<keyword evidence="14" id="KW-1185">Reference proteome</keyword>
<evidence type="ECO:0000256" key="7">
    <source>
        <dbReference type="ARBA" id="ARBA00023027"/>
    </source>
</evidence>
<organism evidence="13 14">
    <name type="scientific">Aurantimonas manganoxydans (strain ATCC BAA-1229 / DSM 21871 / SI85-9A1)</name>
    <dbReference type="NCBI Taxonomy" id="287752"/>
    <lineage>
        <taxon>Bacteria</taxon>
        <taxon>Pseudomonadati</taxon>
        <taxon>Pseudomonadota</taxon>
        <taxon>Alphaproteobacteria</taxon>
        <taxon>Hyphomicrobiales</taxon>
        <taxon>Aurantimonadaceae</taxon>
        <taxon>Aurantimonas</taxon>
    </lineage>
</organism>
<dbReference type="EMBL" id="AAPJ01000002">
    <property type="protein sequence ID" value="EAS50770.1"/>
    <property type="molecule type" value="Genomic_DNA"/>
</dbReference>
<dbReference type="Pfam" id="PF19304">
    <property type="entry name" value="PGDH_inter"/>
    <property type="match status" value="1"/>
</dbReference>
<dbReference type="UniPathway" id="UPA00135">
    <property type="reaction ID" value="UER00196"/>
</dbReference>
<dbReference type="Gene3D" id="3.40.50.720">
    <property type="entry name" value="NAD(P)-binding Rossmann-like Domain"/>
    <property type="match status" value="2"/>
</dbReference>
<dbReference type="InterPro" id="IPR006139">
    <property type="entry name" value="D-isomer_2_OHA_DH_cat_dom"/>
</dbReference>
<keyword evidence="9" id="KW-0718">Serine biosynthesis</keyword>
<dbReference type="Pfam" id="PF00389">
    <property type="entry name" value="2-Hacid_dh"/>
    <property type="match status" value="1"/>
</dbReference>
<dbReference type="EC" id="1.1.1.95" evidence="3 9"/>
<dbReference type="PANTHER" id="PTHR42789">
    <property type="entry name" value="D-ISOMER SPECIFIC 2-HYDROXYACID DEHYDROGENASE FAMILY PROTEIN (AFU_ORTHOLOGUE AFUA_6G10090)"/>
    <property type="match status" value="1"/>
</dbReference>
<dbReference type="FunFam" id="3.40.50.720:FF:000021">
    <property type="entry name" value="D-3-phosphoglycerate dehydrogenase"/>
    <property type="match status" value="1"/>
</dbReference>
<dbReference type="RefSeq" id="WP_009208760.1">
    <property type="nucleotide sequence ID" value="NZ_BBWP01000036.1"/>
</dbReference>
<evidence type="ECO:0000256" key="9">
    <source>
        <dbReference type="RuleBase" id="RU363003"/>
    </source>
</evidence>
<dbReference type="SUPFAM" id="SSF52283">
    <property type="entry name" value="Formate/glycerate dehydrogenase catalytic domain-like"/>
    <property type="match status" value="1"/>
</dbReference>
<comment type="pathway">
    <text evidence="1 9">Amino-acid biosynthesis; L-serine biosynthesis; L-serine from 3-phospho-D-glycerate: step 1/3.</text>
</comment>
<evidence type="ECO:0000259" key="10">
    <source>
        <dbReference type="Pfam" id="PF00389"/>
    </source>
</evidence>
<dbReference type="Gene3D" id="3.30.70.260">
    <property type="match status" value="1"/>
</dbReference>
<accession>Q1YJV3</accession>
<evidence type="ECO:0000256" key="6">
    <source>
        <dbReference type="ARBA" id="ARBA00023002"/>
    </source>
</evidence>
<dbReference type="BioCyc" id="AURANTIMONAS:SI859A1_00894-MONOMER"/>
<dbReference type="HOGENOM" id="CLU_019796_8_0_5"/>
<feature type="domain" description="D-3-phosphoglycerate dehydrogenase ASB" evidence="12">
    <location>
        <begin position="327"/>
        <end position="444"/>
    </location>
</feature>
<evidence type="ECO:0000256" key="8">
    <source>
        <dbReference type="ARBA" id="ARBA00048731"/>
    </source>
</evidence>
<protein>
    <recommendedName>
        <fullName evidence="4 9">D-3-phosphoglycerate dehydrogenase</fullName>
        <ecNumber evidence="3 9">1.1.1.95</ecNumber>
    </recommendedName>
</protein>
<evidence type="ECO:0000256" key="4">
    <source>
        <dbReference type="ARBA" id="ARBA00021582"/>
    </source>
</evidence>
<dbReference type="SUPFAM" id="SSF51735">
    <property type="entry name" value="NAD(P)-binding Rossmann-fold domains"/>
    <property type="match status" value="1"/>
</dbReference>
<dbReference type="GO" id="GO:0004617">
    <property type="term" value="F:phosphoglycerate dehydrogenase activity"/>
    <property type="evidence" value="ECO:0007669"/>
    <property type="project" value="UniProtKB-UniRule"/>
</dbReference>
<dbReference type="AlphaFoldDB" id="Q1YJV3"/>
<evidence type="ECO:0000259" key="12">
    <source>
        <dbReference type="Pfam" id="PF19304"/>
    </source>
</evidence>
<dbReference type="CDD" id="cd04902">
    <property type="entry name" value="ACT_3PGDH-xct"/>
    <property type="match status" value="1"/>
</dbReference>
<evidence type="ECO:0000256" key="5">
    <source>
        <dbReference type="ARBA" id="ARBA00022605"/>
    </source>
</evidence>
<dbReference type="InterPro" id="IPR036291">
    <property type="entry name" value="NAD(P)-bd_dom_sf"/>
</dbReference>
<evidence type="ECO:0000313" key="14">
    <source>
        <dbReference type="Proteomes" id="UP000000321"/>
    </source>
</evidence>
<keyword evidence="7 9" id="KW-0520">NAD</keyword>
<dbReference type="InterPro" id="IPR006236">
    <property type="entry name" value="PGDH"/>
</dbReference>
<dbReference type="GO" id="GO:0006564">
    <property type="term" value="P:L-serine biosynthetic process"/>
    <property type="evidence" value="ECO:0007669"/>
    <property type="project" value="UniProtKB-UniRule"/>
</dbReference>
<evidence type="ECO:0000256" key="2">
    <source>
        <dbReference type="ARBA" id="ARBA00005854"/>
    </source>
</evidence>
<dbReference type="NCBIfam" id="TIGR01327">
    <property type="entry name" value="PGDH"/>
    <property type="match status" value="1"/>
</dbReference>
<dbReference type="Gene3D" id="3.30.1330.90">
    <property type="entry name" value="D-3-phosphoglycerate dehydrogenase, domain 3"/>
    <property type="match status" value="1"/>
</dbReference>
<name>Q1YJV3_AURMS</name>
<comment type="similarity">
    <text evidence="2 9">Belongs to the D-isomer specific 2-hydroxyacid dehydrogenase family.</text>
</comment>
<dbReference type="InterPro" id="IPR029752">
    <property type="entry name" value="D-isomer_DH_CS1"/>
</dbReference>
<dbReference type="InterPro" id="IPR029009">
    <property type="entry name" value="ASB_dom_sf"/>
</dbReference>
<dbReference type="Proteomes" id="UP000000321">
    <property type="component" value="Unassembled WGS sequence"/>
</dbReference>
<dbReference type="GO" id="GO:0051287">
    <property type="term" value="F:NAD binding"/>
    <property type="evidence" value="ECO:0007669"/>
    <property type="project" value="UniProtKB-UniRule"/>
</dbReference>
<keyword evidence="5 9" id="KW-0028">Amino-acid biosynthesis</keyword>
<reference evidence="13 14" key="1">
    <citation type="journal article" date="2008" name="Appl. Environ. Microbiol.">
        <title>Genomic insights into Mn(II) oxidation by the marine alphaproteobacterium Aurantimonas sp. strain SI85-9A1.</title>
        <authorList>
            <person name="Dick G.J."/>
            <person name="Podell S."/>
            <person name="Johnson H.A."/>
            <person name="Rivera-Espinoza Y."/>
            <person name="Bernier-Latmani R."/>
            <person name="McCarthy J.K."/>
            <person name="Torpey J.W."/>
            <person name="Clement B.G."/>
            <person name="Gaasterland T."/>
            <person name="Tebo B.M."/>
        </authorList>
    </citation>
    <scope>NUCLEOTIDE SEQUENCE [LARGE SCALE GENOMIC DNA]</scope>
    <source>
        <strain evidence="13 14">SI85-9A1</strain>
    </source>
</reference>
<dbReference type="SUPFAM" id="SSF143548">
    <property type="entry name" value="Serine metabolism enzymes domain"/>
    <property type="match status" value="1"/>
</dbReference>
<comment type="caution">
    <text evidence="13">The sequence shown here is derived from an EMBL/GenBank/DDBJ whole genome shotgun (WGS) entry which is preliminary data.</text>
</comment>
<feature type="domain" description="D-isomer specific 2-hydroxyacid dehydrogenase NAD-binding" evidence="11">
    <location>
        <begin position="109"/>
        <end position="283"/>
    </location>
</feature>
<feature type="domain" description="D-isomer specific 2-hydroxyacid dehydrogenase catalytic" evidence="10">
    <location>
        <begin position="5"/>
        <end position="315"/>
    </location>
</feature>
<dbReference type="InterPro" id="IPR050857">
    <property type="entry name" value="D-2-hydroxyacid_DH"/>
</dbReference>
<dbReference type="InterPro" id="IPR029753">
    <property type="entry name" value="D-isomer_DH_CS"/>
</dbReference>
<dbReference type="InterPro" id="IPR045626">
    <property type="entry name" value="PGDH_ASB_dom"/>
</dbReference>
<dbReference type="PROSITE" id="PS00065">
    <property type="entry name" value="D_2_HYDROXYACID_DH_1"/>
    <property type="match status" value="1"/>
</dbReference>
<comment type="catalytic activity">
    <reaction evidence="8 9">
        <text>(2R)-3-phosphoglycerate + NAD(+) = 3-phosphooxypyruvate + NADH + H(+)</text>
        <dbReference type="Rhea" id="RHEA:12641"/>
        <dbReference type="ChEBI" id="CHEBI:15378"/>
        <dbReference type="ChEBI" id="CHEBI:18110"/>
        <dbReference type="ChEBI" id="CHEBI:57540"/>
        <dbReference type="ChEBI" id="CHEBI:57945"/>
        <dbReference type="ChEBI" id="CHEBI:58272"/>
        <dbReference type="EC" id="1.1.1.95"/>
    </reaction>
</comment>
<dbReference type="PROSITE" id="PS00671">
    <property type="entry name" value="D_2_HYDROXYACID_DH_3"/>
    <property type="match status" value="1"/>
</dbReference>
<dbReference type="InterPro" id="IPR045865">
    <property type="entry name" value="ACT-like_dom_sf"/>
</dbReference>
<dbReference type="InterPro" id="IPR006140">
    <property type="entry name" value="D-isomer_DH_NAD-bd"/>
</dbReference>
<evidence type="ECO:0000256" key="1">
    <source>
        <dbReference type="ARBA" id="ARBA00005216"/>
    </source>
</evidence>
<dbReference type="PROSITE" id="PS00670">
    <property type="entry name" value="D_2_HYDROXYACID_DH_2"/>
    <property type="match status" value="1"/>
</dbReference>
<sequence length="535" mass="56607">MAPRVLVSDKLSKTAVQVFTDRGVEVDYMPDLGKDKDKLLEIIGQYDGLAIRSATKATEKLIQAATNLKVIGRAGIGVDNVDIPAASRKGIIVMNTPFGNSITTAEHAIAMMFAVARQLPAADASTQAGKWEKNRFMGVEITGKTLGVIGCGNIGSIVATRGVGLKMRVVAFDPFLSHERAAQLGIEKVELDELLKRADFISLHTPMTDKTKGIINAAAIAKMKDGVRIINCARGGLVVEADLAEGIKSGKVAGAGVDVFETEPATDSVLFGLENVVCTPHLGASTSEAQENVAVQVAEQMSDYLVRGAVSNAINMPSITAEEAPILTPFVKLAEILGGFAGQVTEEPITSVEILYDGTVAGMNTNALTSAALSGLIKSQVSDVNMVSAPIMVKERGIHVTESRRDQSGVFETYIKLTVTTETMTRSVAGTVFSDGKPRFIQIKGINLDAEVGQHMVYTTNNDAPGIIGLLGTTFGAAGVNIANFQLGRNRPGGDAIALLYLDSPMPEDLLKTVLSHKEIISAKPLRFDVAEATV</sequence>
<dbReference type="CDD" id="cd12173">
    <property type="entry name" value="PGDH_4"/>
    <property type="match status" value="1"/>
</dbReference>
<evidence type="ECO:0000259" key="11">
    <source>
        <dbReference type="Pfam" id="PF02826"/>
    </source>
</evidence>
<keyword evidence="6 9" id="KW-0560">Oxidoreductase</keyword>
<evidence type="ECO:0000313" key="13">
    <source>
        <dbReference type="EMBL" id="EAS50770.1"/>
    </source>
</evidence>
<proteinExistence type="inferred from homology"/>
<evidence type="ECO:0000256" key="3">
    <source>
        <dbReference type="ARBA" id="ARBA00013143"/>
    </source>
</evidence>
<dbReference type="PANTHER" id="PTHR42789:SF1">
    <property type="entry name" value="D-ISOMER SPECIFIC 2-HYDROXYACID DEHYDROGENASE FAMILY PROTEIN (AFU_ORTHOLOGUE AFUA_6G10090)"/>
    <property type="match status" value="1"/>
</dbReference>
<dbReference type="OrthoDB" id="9793626at2"/>
<dbReference type="Pfam" id="PF02826">
    <property type="entry name" value="2-Hacid_dh_C"/>
    <property type="match status" value="1"/>
</dbReference>